<evidence type="ECO:0000256" key="2">
    <source>
        <dbReference type="ARBA" id="ARBA00022500"/>
    </source>
</evidence>
<dbReference type="CDD" id="cd11386">
    <property type="entry name" value="MCP_signal"/>
    <property type="match status" value="1"/>
</dbReference>
<keyword evidence="2" id="KW-0145">Chemotaxis</keyword>
<dbReference type="Pfam" id="PF05227">
    <property type="entry name" value="CHASE3"/>
    <property type="match status" value="1"/>
</dbReference>
<dbReference type="SMART" id="SM00283">
    <property type="entry name" value="MA"/>
    <property type="match status" value="1"/>
</dbReference>
<keyword evidence="7" id="KW-0812">Transmembrane</keyword>
<dbReference type="Gene3D" id="1.10.287.950">
    <property type="entry name" value="Methyl-accepting chemotaxis protein"/>
    <property type="match status" value="1"/>
</dbReference>
<evidence type="ECO:0000256" key="7">
    <source>
        <dbReference type="SAM" id="Phobius"/>
    </source>
</evidence>
<protein>
    <submittedName>
        <fullName evidence="10">Methyl-accepting chemotaxis protein</fullName>
    </submittedName>
</protein>
<keyword evidence="7" id="KW-0472">Membrane</keyword>
<evidence type="ECO:0000313" key="10">
    <source>
        <dbReference type="EMBL" id="MBB5747640.1"/>
    </source>
</evidence>
<evidence type="ECO:0000259" key="8">
    <source>
        <dbReference type="PROSITE" id="PS50111"/>
    </source>
</evidence>
<evidence type="ECO:0000256" key="1">
    <source>
        <dbReference type="ARBA" id="ARBA00004370"/>
    </source>
</evidence>
<evidence type="ECO:0000259" key="9">
    <source>
        <dbReference type="PROSITE" id="PS50885"/>
    </source>
</evidence>
<accession>A0A7W9FFR6</accession>
<feature type="domain" description="HAMP" evidence="9">
    <location>
        <begin position="155"/>
        <end position="207"/>
    </location>
</feature>
<feature type="transmembrane region" description="Helical" evidence="7">
    <location>
        <begin position="127"/>
        <end position="153"/>
    </location>
</feature>
<sequence length="583" mass="61602">MSLETAILRQNSQFRGFLVTGDESYLKSYDEGRTDYDEVVVTLQGLLKDPAKLQLIEQSRVATVAWRRDWGDAMIAEVRAGRREEAQQAVRDAGTAVLVSAAVLPLRELREGEAELTAANGKRQETAIVTAIVALVIGGIALILIAVTLSILLSRTIARPITTLTEAMEQLARGDNDIEVDSGRADELGEMARAVLVFRDTALAKAEADAAKALADQAKAEAERGKAEADEAQRHVVEALDTALDALAAGDLTHVINTPFAPEYERLRKAFNIAVEGLEQSISGVAASADSVRSGATQIYSASENLSRRTEQQASSLQETTMATNEVTRMVGETAHSATNAKAAITVANGDAADGRVIVDEAISAMGAIETGSQKIAEIINMIDAIALQTNLLALNAGVEAARAGDSGRGFAVVAGEVRELAKRTADAAKEIKGLINRASEEVKSGVDRVGETGKMLARVVAKISDTNALITEIAQGAQTQAENLKQVNGSVANMDNMTQQNAAMAEQATAGAGLLATEADELATLVARFRLKAPRANAGRTATPQAKPAPARDTTRTPRSLPRISGNLALSPSASDDQWEEF</sequence>
<dbReference type="FunFam" id="1.10.287.950:FF:000001">
    <property type="entry name" value="Methyl-accepting chemotaxis sensory transducer"/>
    <property type="match status" value="1"/>
</dbReference>
<dbReference type="PROSITE" id="PS50885">
    <property type="entry name" value="HAMP"/>
    <property type="match status" value="2"/>
</dbReference>
<dbReference type="InterPro" id="IPR004089">
    <property type="entry name" value="MCPsignal_dom"/>
</dbReference>
<evidence type="ECO:0000256" key="3">
    <source>
        <dbReference type="ARBA" id="ARBA00029447"/>
    </source>
</evidence>
<feature type="domain" description="Methyl-accepting transducer" evidence="8">
    <location>
        <begin position="288"/>
        <end position="517"/>
    </location>
</feature>
<dbReference type="InterPro" id="IPR003660">
    <property type="entry name" value="HAMP_dom"/>
</dbReference>
<evidence type="ECO:0000313" key="11">
    <source>
        <dbReference type="Proteomes" id="UP000545037"/>
    </source>
</evidence>
<dbReference type="Pfam" id="PF00015">
    <property type="entry name" value="MCPsignal"/>
    <property type="match status" value="1"/>
</dbReference>
<organism evidence="10 11">
    <name type="scientific">Brevundimonas variabilis</name>
    <dbReference type="NCBI Taxonomy" id="74312"/>
    <lineage>
        <taxon>Bacteria</taxon>
        <taxon>Pseudomonadati</taxon>
        <taxon>Pseudomonadota</taxon>
        <taxon>Alphaproteobacteria</taxon>
        <taxon>Caulobacterales</taxon>
        <taxon>Caulobacteraceae</taxon>
        <taxon>Brevundimonas</taxon>
    </lineage>
</organism>
<dbReference type="Proteomes" id="UP000545037">
    <property type="component" value="Unassembled WGS sequence"/>
</dbReference>
<dbReference type="SUPFAM" id="SSF158472">
    <property type="entry name" value="HAMP domain-like"/>
    <property type="match status" value="1"/>
</dbReference>
<comment type="caution">
    <text evidence="10">The sequence shown here is derived from an EMBL/GenBank/DDBJ whole genome shotgun (WGS) entry which is preliminary data.</text>
</comment>
<dbReference type="PROSITE" id="PS50111">
    <property type="entry name" value="CHEMOTAXIS_TRANSDUC_2"/>
    <property type="match status" value="1"/>
</dbReference>
<dbReference type="Pfam" id="PF00672">
    <property type="entry name" value="HAMP"/>
    <property type="match status" value="1"/>
</dbReference>
<dbReference type="GO" id="GO:0007165">
    <property type="term" value="P:signal transduction"/>
    <property type="evidence" value="ECO:0007669"/>
    <property type="project" value="UniProtKB-KW"/>
</dbReference>
<reference evidence="10 11" key="1">
    <citation type="submission" date="2020-08" db="EMBL/GenBank/DDBJ databases">
        <title>Genomic Encyclopedia of Type Strains, Phase IV (KMG-IV): sequencing the most valuable type-strain genomes for metagenomic binning, comparative biology and taxonomic classification.</title>
        <authorList>
            <person name="Goeker M."/>
        </authorList>
    </citation>
    <scope>NUCLEOTIDE SEQUENCE [LARGE SCALE GENOMIC DNA]</scope>
    <source>
        <strain evidence="10 11">DSM 4737</strain>
    </source>
</reference>
<evidence type="ECO:0000256" key="5">
    <source>
        <dbReference type="SAM" id="Coils"/>
    </source>
</evidence>
<keyword evidence="7" id="KW-1133">Transmembrane helix</keyword>
<dbReference type="PANTHER" id="PTHR43531">
    <property type="entry name" value="PROTEIN ICFG"/>
    <property type="match status" value="1"/>
</dbReference>
<dbReference type="Gene3D" id="6.10.340.10">
    <property type="match status" value="1"/>
</dbReference>
<dbReference type="InterPro" id="IPR007891">
    <property type="entry name" value="CHASE3"/>
</dbReference>
<keyword evidence="5" id="KW-0175">Coiled coil</keyword>
<name>A0A7W9FFR6_9CAUL</name>
<comment type="subcellular location">
    <subcellularLocation>
        <location evidence="1">Membrane</location>
    </subcellularLocation>
</comment>
<dbReference type="PANTHER" id="PTHR43531:SF11">
    <property type="entry name" value="METHYL-ACCEPTING CHEMOTAXIS PROTEIN 3"/>
    <property type="match status" value="1"/>
</dbReference>
<comment type="similarity">
    <text evidence="3">Belongs to the methyl-accepting chemotaxis (MCP) protein family.</text>
</comment>
<dbReference type="CDD" id="cd06225">
    <property type="entry name" value="HAMP"/>
    <property type="match status" value="1"/>
</dbReference>
<dbReference type="GO" id="GO:0016020">
    <property type="term" value="C:membrane"/>
    <property type="evidence" value="ECO:0007669"/>
    <property type="project" value="UniProtKB-SubCell"/>
</dbReference>
<dbReference type="SMART" id="SM00304">
    <property type="entry name" value="HAMP"/>
    <property type="match status" value="2"/>
</dbReference>
<dbReference type="AlphaFoldDB" id="A0A7W9FFR6"/>
<feature type="coiled-coil region" evidence="5">
    <location>
        <begin position="201"/>
        <end position="235"/>
    </location>
</feature>
<evidence type="ECO:0000256" key="6">
    <source>
        <dbReference type="SAM" id="MobiDB-lite"/>
    </source>
</evidence>
<dbReference type="EMBL" id="JACHOR010000006">
    <property type="protein sequence ID" value="MBB5747640.1"/>
    <property type="molecule type" value="Genomic_DNA"/>
</dbReference>
<feature type="domain" description="HAMP" evidence="9">
    <location>
        <begin position="231"/>
        <end position="283"/>
    </location>
</feature>
<evidence type="ECO:0000256" key="4">
    <source>
        <dbReference type="PROSITE-ProRule" id="PRU00284"/>
    </source>
</evidence>
<dbReference type="SUPFAM" id="SSF58104">
    <property type="entry name" value="Methyl-accepting chemotaxis protein (MCP) signaling domain"/>
    <property type="match status" value="1"/>
</dbReference>
<keyword evidence="11" id="KW-1185">Reference proteome</keyword>
<keyword evidence="4" id="KW-0807">Transducer</keyword>
<dbReference type="GO" id="GO:0006935">
    <property type="term" value="P:chemotaxis"/>
    <property type="evidence" value="ECO:0007669"/>
    <property type="project" value="UniProtKB-KW"/>
</dbReference>
<gene>
    <name evidence="10" type="ORF">GGR13_003268</name>
</gene>
<dbReference type="InterPro" id="IPR051310">
    <property type="entry name" value="MCP_chemotaxis"/>
</dbReference>
<feature type="region of interest" description="Disordered" evidence="6">
    <location>
        <begin position="537"/>
        <end position="583"/>
    </location>
</feature>
<proteinExistence type="inferred from homology"/>